<dbReference type="EMBL" id="DVFV01000069">
    <property type="protein sequence ID" value="HIQ90699.1"/>
    <property type="molecule type" value="Genomic_DNA"/>
</dbReference>
<comment type="caution">
    <text evidence="1">The sequence shown here is derived from an EMBL/GenBank/DDBJ whole genome shotgun (WGS) entry which is preliminary data.</text>
</comment>
<sequence>MIKPIPKRLLPHNCTYKEYLGNTGEGDEWGADTPLKFVKVEEKTQLKVTSNGREIVGDARLFYDLTNSSGLSAKPIQNSKIIFKGREYRVVDTDILCGEEDNPHHYEVMLK</sequence>
<dbReference type="Proteomes" id="UP000886786">
    <property type="component" value="Unassembled WGS sequence"/>
</dbReference>
<evidence type="ECO:0000313" key="1">
    <source>
        <dbReference type="EMBL" id="HIQ90699.1"/>
    </source>
</evidence>
<organism evidence="1 2">
    <name type="scientific">Candidatus Coprosoma intestinipullorum</name>
    <dbReference type="NCBI Taxonomy" id="2840752"/>
    <lineage>
        <taxon>Bacteria</taxon>
        <taxon>Bacillati</taxon>
        <taxon>Bacillota</taxon>
        <taxon>Bacillota incertae sedis</taxon>
        <taxon>Candidatus Coprosoma</taxon>
    </lineage>
</organism>
<reference evidence="1" key="1">
    <citation type="submission" date="2020-10" db="EMBL/GenBank/DDBJ databases">
        <authorList>
            <person name="Gilroy R."/>
        </authorList>
    </citation>
    <scope>NUCLEOTIDE SEQUENCE</scope>
    <source>
        <strain evidence="1">CHK147-3167</strain>
    </source>
</reference>
<reference evidence="1" key="2">
    <citation type="journal article" date="2021" name="PeerJ">
        <title>Extensive microbial diversity within the chicken gut microbiome revealed by metagenomics and culture.</title>
        <authorList>
            <person name="Gilroy R."/>
            <person name="Ravi A."/>
            <person name="Getino M."/>
            <person name="Pursley I."/>
            <person name="Horton D.L."/>
            <person name="Alikhan N.F."/>
            <person name="Baker D."/>
            <person name="Gharbi K."/>
            <person name="Hall N."/>
            <person name="Watson M."/>
            <person name="Adriaenssens E.M."/>
            <person name="Foster-Nyarko E."/>
            <person name="Jarju S."/>
            <person name="Secka A."/>
            <person name="Antonio M."/>
            <person name="Oren A."/>
            <person name="Chaudhuri R.R."/>
            <person name="La Ragione R."/>
            <person name="Hildebrand F."/>
            <person name="Pallen M.J."/>
        </authorList>
    </citation>
    <scope>NUCLEOTIDE SEQUENCE</scope>
    <source>
        <strain evidence="1">CHK147-3167</strain>
    </source>
</reference>
<evidence type="ECO:0000313" key="2">
    <source>
        <dbReference type="Proteomes" id="UP000886786"/>
    </source>
</evidence>
<evidence type="ECO:0008006" key="3">
    <source>
        <dbReference type="Google" id="ProtNLM"/>
    </source>
</evidence>
<proteinExistence type="predicted"/>
<name>A0A9D0ZQV0_9FIRM</name>
<dbReference type="Pfam" id="PF10665">
    <property type="entry name" value="Minor_capsid_1"/>
    <property type="match status" value="1"/>
</dbReference>
<dbReference type="InterPro" id="IPR019612">
    <property type="entry name" value="Minor_capsid_put"/>
</dbReference>
<protein>
    <recommendedName>
        <fullName evidence="3">Minor capsid protein</fullName>
    </recommendedName>
</protein>
<gene>
    <name evidence="1" type="ORF">IAB27_03620</name>
</gene>
<accession>A0A9D0ZQV0</accession>
<dbReference type="AlphaFoldDB" id="A0A9D0ZQV0"/>